<dbReference type="PANTHER" id="PTHR15034:SF5">
    <property type="entry name" value="DEATH DOMAIN-CONTAINING PROTEIN CRADD"/>
    <property type="match status" value="1"/>
</dbReference>
<dbReference type="SMART" id="SM00005">
    <property type="entry name" value="DEATH"/>
    <property type="match status" value="1"/>
</dbReference>
<proteinExistence type="predicted"/>
<evidence type="ECO:0000313" key="3">
    <source>
        <dbReference type="Proteomes" id="UP000515135"/>
    </source>
</evidence>
<dbReference type="InterPro" id="IPR001315">
    <property type="entry name" value="CARD"/>
</dbReference>
<evidence type="ECO:0000259" key="2">
    <source>
        <dbReference type="PROSITE" id="PS50209"/>
    </source>
</evidence>
<dbReference type="FunFam" id="1.10.533.10:FF:000081">
    <property type="entry name" value="Apoptotic protease-activating factor 1"/>
    <property type="match status" value="1"/>
</dbReference>
<dbReference type="SMART" id="SM00114">
    <property type="entry name" value="CARD"/>
    <property type="match status" value="1"/>
</dbReference>
<dbReference type="SUPFAM" id="SSF47986">
    <property type="entry name" value="DEATH domain"/>
    <property type="match status" value="2"/>
</dbReference>
<dbReference type="InterPro" id="IPR037939">
    <property type="entry name" value="CRADD"/>
</dbReference>
<dbReference type="InterPro" id="IPR000488">
    <property type="entry name" value="Death_dom"/>
</dbReference>
<dbReference type="PROSITE" id="PS50209">
    <property type="entry name" value="CARD"/>
    <property type="match status" value="1"/>
</dbReference>
<evidence type="ECO:0000259" key="1">
    <source>
        <dbReference type="PROSITE" id="PS50017"/>
    </source>
</evidence>
<reference evidence="4" key="1">
    <citation type="submission" date="2025-08" db="UniProtKB">
        <authorList>
            <consortium name="RefSeq"/>
        </authorList>
    </citation>
    <scope>IDENTIFICATION</scope>
    <source>
        <tissue evidence="4">Gonad</tissue>
    </source>
</reference>
<dbReference type="GO" id="GO:0007165">
    <property type="term" value="P:signal transduction"/>
    <property type="evidence" value="ECO:0007669"/>
    <property type="project" value="InterPro"/>
</dbReference>
<accession>A0A6P4ZC56</accession>
<organism evidence="3 4">
    <name type="scientific">Branchiostoma belcheri</name>
    <name type="common">Amphioxus</name>
    <dbReference type="NCBI Taxonomy" id="7741"/>
    <lineage>
        <taxon>Eukaryota</taxon>
        <taxon>Metazoa</taxon>
        <taxon>Chordata</taxon>
        <taxon>Cephalochordata</taxon>
        <taxon>Leptocardii</taxon>
        <taxon>Amphioxiformes</taxon>
        <taxon>Branchiostomatidae</taxon>
        <taxon>Branchiostoma</taxon>
    </lineage>
</organism>
<keyword evidence="3" id="KW-1185">Reference proteome</keyword>
<dbReference type="KEGG" id="bbel:109477424"/>
<dbReference type="OrthoDB" id="10031931at2759"/>
<feature type="domain" description="Death" evidence="1">
    <location>
        <begin position="129"/>
        <end position="197"/>
    </location>
</feature>
<dbReference type="PROSITE" id="PS50017">
    <property type="entry name" value="DEATH_DOMAIN"/>
    <property type="match status" value="1"/>
</dbReference>
<gene>
    <name evidence="4" type="primary">LOC109477424</name>
</gene>
<dbReference type="RefSeq" id="XP_019634248.1">
    <property type="nucleotide sequence ID" value="XM_019778689.1"/>
</dbReference>
<dbReference type="Gene3D" id="1.10.533.10">
    <property type="entry name" value="Death Domain, Fas"/>
    <property type="match status" value="2"/>
</dbReference>
<dbReference type="Pfam" id="PF00619">
    <property type="entry name" value="CARD"/>
    <property type="match status" value="1"/>
</dbReference>
<dbReference type="GO" id="GO:0042981">
    <property type="term" value="P:regulation of apoptotic process"/>
    <property type="evidence" value="ECO:0007669"/>
    <property type="project" value="InterPro"/>
</dbReference>
<dbReference type="CDD" id="cd01671">
    <property type="entry name" value="CARD"/>
    <property type="match status" value="1"/>
</dbReference>
<dbReference type="PANTHER" id="PTHR15034">
    <property type="entry name" value="DEATH DOMAIN-CONTAINING PROTEIN CRADD"/>
    <property type="match status" value="1"/>
</dbReference>
<name>A0A6P4ZC56_BRABE</name>
<feature type="domain" description="CARD" evidence="2">
    <location>
        <begin position="1"/>
        <end position="90"/>
    </location>
</feature>
<dbReference type="Proteomes" id="UP000515135">
    <property type="component" value="Unplaced"/>
</dbReference>
<dbReference type="GO" id="GO:0070513">
    <property type="term" value="F:death domain binding"/>
    <property type="evidence" value="ECO:0007669"/>
    <property type="project" value="InterPro"/>
</dbReference>
<dbReference type="Pfam" id="PF00531">
    <property type="entry name" value="Death"/>
    <property type="match status" value="1"/>
</dbReference>
<dbReference type="AlphaFoldDB" id="A0A6P4ZC56"/>
<dbReference type="InterPro" id="IPR011029">
    <property type="entry name" value="DEATH-like_dom_sf"/>
</dbReference>
<protein>
    <submittedName>
        <fullName evidence="4">Death domain-containing protein CRADD-like</fullName>
    </submittedName>
</protein>
<sequence>MEARHRDILRRNRVKLVKTIKVQHITNFLIQEDVLTETMVEEIMAEKTSHAKAEQLLDTLVTRGPNAFMMFCKSLKESYEWLSKDLLEQDQKRVGTTGTRAVQCEEDVLEDKMARMNLQDSARGTEILREKELNKLASNLGAEWEKLAIELDFKKSELYKFKEDNKNSVHGQIFDMLCTWKGKQGSKATVGNLVHSMIEVSIGEDVYKFLLDEPRG</sequence>
<evidence type="ECO:0000313" key="4">
    <source>
        <dbReference type="RefSeq" id="XP_019634248.1"/>
    </source>
</evidence>
<dbReference type="GO" id="GO:0002020">
    <property type="term" value="F:protease binding"/>
    <property type="evidence" value="ECO:0007669"/>
    <property type="project" value="InterPro"/>
</dbReference>
<dbReference type="GeneID" id="109477424"/>